<feature type="transmembrane region" description="Helical" evidence="6">
    <location>
        <begin position="339"/>
        <end position="359"/>
    </location>
</feature>
<keyword evidence="3 6" id="KW-0812">Transmembrane</keyword>
<keyword evidence="5 6" id="KW-0472">Membrane</keyword>
<evidence type="ECO:0000256" key="1">
    <source>
        <dbReference type="ARBA" id="ARBA00004651"/>
    </source>
</evidence>
<name>A0A8H9N4K2_VIBVL</name>
<organism evidence="7">
    <name type="scientific">Vibrio vulnificus</name>
    <dbReference type="NCBI Taxonomy" id="672"/>
    <lineage>
        <taxon>Bacteria</taxon>
        <taxon>Pseudomonadati</taxon>
        <taxon>Pseudomonadota</taxon>
        <taxon>Gammaproteobacteria</taxon>
        <taxon>Vibrionales</taxon>
        <taxon>Vibrionaceae</taxon>
        <taxon>Vibrio</taxon>
    </lineage>
</organism>
<comment type="caution">
    <text evidence="7">The sequence shown here is derived from an EMBL/GenBank/DDBJ whole genome shotgun (WGS) entry which is preliminary data.</text>
</comment>
<sequence>MILKYIGLIKNISSLSAIQIGNLLVPLLSFPYLVRVLGEEYFGQLSFCLSVIVFSQMIVDLGTGNYAAREISVFKSDINRKIDFFINIIKLRFVVCFFLYFLLFGLTYSIQKFSNVKELLLLTYIACFGYAINCDWYFVGIQKNFSYLKILLIGKLLNLLLIFIFVKEISDINFIPIANGLSVILVSIFGIILALKDINLTNRKVIFSSLFNLYFLELGIKSSQLFVSKIAIEFYRGINPIILGLIADYKTVGYYVVAEKIITIIQTFQFPVGRALLPYMTEKSRDNGDGVVLKIGMSTLPYTVFIYVLLALTVYFFSSEFVMIVSGSNNENIVRNLKILSIVLIFGGVNYFISMGVLIPLKKDRELAKMLVTVGVLNVALVTCLIFILKDFGASISLVISELILSIFMLRKINYYRKQHEK</sequence>
<keyword evidence="2" id="KW-1003">Cell membrane</keyword>
<feature type="transmembrane region" description="Helical" evidence="6">
    <location>
        <begin position="84"/>
        <end position="107"/>
    </location>
</feature>
<accession>A0A8H9N4K2</accession>
<proteinExistence type="predicted"/>
<evidence type="ECO:0000313" key="7">
    <source>
        <dbReference type="EMBL" id="HAS8542706.1"/>
    </source>
</evidence>
<feature type="transmembrane region" description="Helical" evidence="6">
    <location>
        <begin position="119"/>
        <end position="139"/>
    </location>
</feature>
<evidence type="ECO:0000256" key="5">
    <source>
        <dbReference type="ARBA" id="ARBA00023136"/>
    </source>
</evidence>
<comment type="subcellular location">
    <subcellularLocation>
        <location evidence="1">Cell membrane</location>
        <topology evidence="1">Multi-pass membrane protein</topology>
    </subcellularLocation>
</comment>
<feature type="transmembrane region" description="Helical" evidence="6">
    <location>
        <begin position="172"/>
        <end position="195"/>
    </location>
</feature>
<evidence type="ECO:0000256" key="4">
    <source>
        <dbReference type="ARBA" id="ARBA00022989"/>
    </source>
</evidence>
<dbReference type="Pfam" id="PF01943">
    <property type="entry name" value="Polysacc_synt"/>
    <property type="match status" value="1"/>
</dbReference>
<reference evidence="7" key="2">
    <citation type="submission" date="2019-01" db="EMBL/GenBank/DDBJ databases">
        <authorList>
            <consortium name="NCBI Pathogen Detection Project"/>
        </authorList>
    </citation>
    <scope>NUCLEOTIDE SEQUENCE</scope>
    <source>
        <strain evidence="7">BCW_3452</strain>
    </source>
</reference>
<dbReference type="PANTHER" id="PTHR30250:SF11">
    <property type="entry name" value="O-ANTIGEN TRANSPORTER-RELATED"/>
    <property type="match status" value="1"/>
</dbReference>
<evidence type="ECO:0000256" key="2">
    <source>
        <dbReference type="ARBA" id="ARBA00022475"/>
    </source>
</evidence>
<evidence type="ECO:0008006" key="8">
    <source>
        <dbReference type="Google" id="ProtNLM"/>
    </source>
</evidence>
<feature type="transmembrane region" description="Helical" evidence="6">
    <location>
        <begin position="41"/>
        <end position="63"/>
    </location>
</feature>
<feature type="transmembrane region" description="Helical" evidence="6">
    <location>
        <begin position="146"/>
        <end position="166"/>
    </location>
</feature>
<protein>
    <recommendedName>
        <fullName evidence="8">Flippase</fullName>
    </recommendedName>
</protein>
<feature type="transmembrane region" description="Helical" evidence="6">
    <location>
        <begin position="371"/>
        <end position="389"/>
    </location>
</feature>
<dbReference type="AlphaFoldDB" id="A0A8H9N4K2"/>
<dbReference type="EMBL" id="DACRBY010000048">
    <property type="protein sequence ID" value="HAS8542706.1"/>
    <property type="molecule type" value="Genomic_DNA"/>
</dbReference>
<gene>
    <name evidence="7" type="ORF">I7730_23240</name>
</gene>
<dbReference type="GO" id="GO:0005886">
    <property type="term" value="C:plasma membrane"/>
    <property type="evidence" value="ECO:0007669"/>
    <property type="project" value="UniProtKB-SubCell"/>
</dbReference>
<reference evidence="7" key="1">
    <citation type="journal article" date="2018" name="Genome Biol.">
        <title>SKESA: strategic k-mer extension for scrupulous assemblies.</title>
        <authorList>
            <person name="Souvorov A."/>
            <person name="Agarwala R."/>
            <person name="Lipman D.J."/>
        </authorList>
    </citation>
    <scope>NUCLEOTIDE SEQUENCE</scope>
    <source>
        <strain evidence="7">BCW_3452</strain>
    </source>
</reference>
<evidence type="ECO:0000256" key="3">
    <source>
        <dbReference type="ARBA" id="ARBA00022692"/>
    </source>
</evidence>
<feature type="transmembrane region" description="Helical" evidence="6">
    <location>
        <begin position="304"/>
        <end position="327"/>
    </location>
</feature>
<keyword evidence="4 6" id="KW-1133">Transmembrane helix</keyword>
<dbReference type="InterPro" id="IPR050833">
    <property type="entry name" value="Poly_Biosynth_Transport"/>
</dbReference>
<dbReference type="Proteomes" id="UP000863257">
    <property type="component" value="Unassembled WGS sequence"/>
</dbReference>
<dbReference type="InterPro" id="IPR002797">
    <property type="entry name" value="Polysacc_synth"/>
</dbReference>
<evidence type="ECO:0000256" key="6">
    <source>
        <dbReference type="SAM" id="Phobius"/>
    </source>
</evidence>
<feature type="transmembrane region" description="Helical" evidence="6">
    <location>
        <begin position="395"/>
        <end position="413"/>
    </location>
</feature>
<feature type="transmembrane region" description="Helical" evidence="6">
    <location>
        <begin position="12"/>
        <end position="35"/>
    </location>
</feature>
<dbReference type="PANTHER" id="PTHR30250">
    <property type="entry name" value="PST FAMILY PREDICTED COLANIC ACID TRANSPORTER"/>
    <property type="match status" value="1"/>
</dbReference>